<dbReference type="Proteomes" id="UP000000771">
    <property type="component" value="Chromosome"/>
</dbReference>
<organism evidence="2 3">
    <name type="scientific">Acidimicrobium ferrooxidans (strain DSM 10331 / JCM 15462 / NBRC 103882 / ICP)</name>
    <dbReference type="NCBI Taxonomy" id="525909"/>
    <lineage>
        <taxon>Bacteria</taxon>
        <taxon>Bacillati</taxon>
        <taxon>Actinomycetota</taxon>
        <taxon>Acidimicrobiia</taxon>
        <taxon>Acidimicrobiales</taxon>
        <taxon>Acidimicrobiaceae</taxon>
        <taxon>Acidimicrobium</taxon>
    </lineage>
</organism>
<name>C7M3B6_ACIFD</name>
<dbReference type="eggNOG" id="COG4758">
    <property type="taxonomic scope" value="Bacteria"/>
</dbReference>
<dbReference type="HOGENOM" id="CLU_1529364_0_0_11"/>
<feature type="domain" description="DUF1707" evidence="1">
    <location>
        <begin position="8"/>
        <end position="58"/>
    </location>
</feature>
<dbReference type="OrthoDB" id="4772576at2"/>
<sequence length="175" mass="19068">MADDREHRCSDAEREAAAERLRQALAAGELDVDEAAERIEGAYAARRQSELARLLADLRPLELPAPHEPGVGIGFNAFGSGVLQLKRSVNVIVNAMGRLRVEFPATNPPPRRVVIVNLFGTTKLVVAAHDRLALTGVTIVGSRLRRRHREPMHDGRALSATVVTAFGSVRVVRGR</sequence>
<dbReference type="InterPro" id="IPR012551">
    <property type="entry name" value="DUF1707_SHOCT-like"/>
</dbReference>
<dbReference type="AlphaFoldDB" id="C7M3B6"/>
<keyword evidence="3" id="KW-1185">Reference proteome</keyword>
<dbReference type="PANTHER" id="PTHR40763">
    <property type="entry name" value="MEMBRANE PROTEIN-RELATED"/>
    <property type="match status" value="1"/>
</dbReference>
<dbReference type="Pfam" id="PF08044">
    <property type="entry name" value="DUF1707"/>
    <property type="match status" value="1"/>
</dbReference>
<evidence type="ECO:0000259" key="1">
    <source>
        <dbReference type="Pfam" id="PF08044"/>
    </source>
</evidence>
<proteinExistence type="predicted"/>
<evidence type="ECO:0000313" key="2">
    <source>
        <dbReference type="EMBL" id="ACU53510.1"/>
    </source>
</evidence>
<reference evidence="2 3" key="1">
    <citation type="journal article" date="2009" name="Stand. Genomic Sci.">
        <title>Complete genome sequence of Acidimicrobium ferrooxidans type strain (ICP).</title>
        <authorList>
            <person name="Clum A."/>
            <person name="Nolan M."/>
            <person name="Lang E."/>
            <person name="Glavina Del Rio T."/>
            <person name="Tice H."/>
            <person name="Copeland A."/>
            <person name="Cheng J.F."/>
            <person name="Lucas S."/>
            <person name="Chen F."/>
            <person name="Bruce D."/>
            <person name="Goodwin L."/>
            <person name="Pitluck S."/>
            <person name="Ivanova N."/>
            <person name="Mavrommatis K."/>
            <person name="Mikhailova N."/>
            <person name="Pati A."/>
            <person name="Chen A."/>
            <person name="Palaniappan K."/>
            <person name="Goker M."/>
            <person name="Spring S."/>
            <person name="Land M."/>
            <person name="Hauser L."/>
            <person name="Chang Y.J."/>
            <person name="Jeffries C.C."/>
            <person name="Chain P."/>
            <person name="Bristow J."/>
            <person name="Eisen J.A."/>
            <person name="Markowitz V."/>
            <person name="Hugenholtz P."/>
            <person name="Kyrpides N.C."/>
            <person name="Klenk H.P."/>
            <person name="Lapidus A."/>
        </authorList>
    </citation>
    <scope>NUCLEOTIDE SEQUENCE [LARGE SCALE GENOMIC DNA]</scope>
    <source>
        <strain evidence="3">DSM 10331 / JCM 15462 / NBRC 103882 / ICP</strain>
    </source>
</reference>
<accession>C7M3B6</accession>
<dbReference type="KEGG" id="afo:Afer_0556"/>
<dbReference type="EMBL" id="CP001631">
    <property type="protein sequence ID" value="ACU53510.1"/>
    <property type="molecule type" value="Genomic_DNA"/>
</dbReference>
<gene>
    <name evidence="2" type="ordered locus">Afer_0556</name>
</gene>
<dbReference type="PANTHER" id="PTHR40763:SF4">
    <property type="entry name" value="DUF1707 DOMAIN-CONTAINING PROTEIN"/>
    <property type="match status" value="1"/>
</dbReference>
<dbReference type="RefSeq" id="WP_015798005.1">
    <property type="nucleotide sequence ID" value="NC_013124.1"/>
</dbReference>
<evidence type="ECO:0000313" key="3">
    <source>
        <dbReference type="Proteomes" id="UP000000771"/>
    </source>
</evidence>
<protein>
    <recommendedName>
        <fullName evidence="1">DUF1707 domain-containing protein</fullName>
    </recommendedName>
</protein>
<dbReference type="STRING" id="525909.Afer_0556"/>